<dbReference type="SUPFAM" id="SSF56784">
    <property type="entry name" value="HAD-like"/>
    <property type="match status" value="1"/>
</dbReference>
<dbReference type="Gene3D" id="3.30.1240.10">
    <property type="match status" value="1"/>
</dbReference>
<organism evidence="1 2">
    <name type="scientific">Clostridium cadaveris</name>
    <dbReference type="NCBI Taxonomy" id="1529"/>
    <lineage>
        <taxon>Bacteria</taxon>
        <taxon>Bacillati</taxon>
        <taxon>Bacillota</taxon>
        <taxon>Clostridia</taxon>
        <taxon>Eubacteriales</taxon>
        <taxon>Clostridiaceae</taxon>
        <taxon>Clostridium</taxon>
    </lineage>
</organism>
<dbReference type="InterPro" id="IPR023214">
    <property type="entry name" value="HAD_sf"/>
</dbReference>
<dbReference type="PANTHER" id="PTHR10000">
    <property type="entry name" value="PHOSPHOSERINE PHOSPHATASE"/>
    <property type="match status" value="1"/>
</dbReference>
<dbReference type="GO" id="GO:0005829">
    <property type="term" value="C:cytosol"/>
    <property type="evidence" value="ECO:0007669"/>
    <property type="project" value="TreeGrafter"/>
</dbReference>
<dbReference type="GO" id="GO:0016791">
    <property type="term" value="F:phosphatase activity"/>
    <property type="evidence" value="ECO:0007669"/>
    <property type="project" value="UniProtKB-ARBA"/>
</dbReference>
<dbReference type="NCBIfam" id="TIGR00099">
    <property type="entry name" value="Cof-subfamily"/>
    <property type="match status" value="1"/>
</dbReference>
<dbReference type="OrthoDB" id="9810101at2"/>
<dbReference type="RefSeq" id="WP_027640160.1">
    <property type="nucleotide sequence ID" value="NZ_BAAACD010000007.1"/>
</dbReference>
<evidence type="ECO:0000313" key="1">
    <source>
        <dbReference type="EMBL" id="SFF69994.1"/>
    </source>
</evidence>
<dbReference type="PANTHER" id="PTHR10000:SF8">
    <property type="entry name" value="HAD SUPERFAMILY HYDROLASE-LIKE, TYPE 3"/>
    <property type="match status" value="1"/>
</dbReference>
<dbReference type="eggNOG" id="COG0561">
    <property type="taxonomic scope" value="Bacteria"/>
</dbReference>
<dbReference type="SFLD" id="SFLDS00003">
    <property type="entry name" value="Haloacid_Dehalogenase"/>
    <property type="match status" value="1"/>
</dbReference>
<dbReference type="InterPro" id="IPR036412">
    <property type="entry name" value="HAD-like_sf"/>
</dbReference>
<name>A0A1I2KSJ6_9CLOT</name>
<dbReference type="Gene3D" id="3.40.50.1000">
    <property type="entry name" value="HAD superfamily/HAD-like"/>
    <property type="match status" value="1"/>
</dbReference>
<dbReference type="EMBL" id="FOOE01000007">
    <property type="protein sequence ID" value="SFF69994.1"/>
    <property type="molecule type" value="Genomic_DNA"/>
</dbReference>
<dbReference type="STRING" id="1529.SAMN04487885_10736"/>
<dbReference type="Pfam" id="PF08282">
    <property type="entry name" value="Hydrolase_3"/>
    <property type="match status" value="1"/>
</dbReference>
<evidence type="ECO:0000313" key="2">
    <source>
        <dbReference type="Proteomes" id="UP000182135"/>
    </source>
</evidence>
<dbReference type="SFLD" id="SFLDG01140">
    <property type="entry name" value="C2.B:_Phosphomannomutase_and_P"/>
    <property type="match status" value="1"/>
</dbReference>
<dbReference type="NCBIfam" id="TIGR01484">
    <property type="entry name" value="HAD-SF-IIB"/>
    <property type="match status" value="1"/>
</dbReference>
<dbReference type="GeneID" id="90545663"/>
<dbReference type="InterPro" id="IPR006379">
    <property type="entry name" value="HAD-SF_hydro_IIB"/>
</dbReference>
<sequence>MELYVTDLDGTLLNSDKKVSQNSQELLNKFINEGLEFTIATARTPATVVDLLKGIDIKLPVILMNGVVTYDIHENKYLDVKDMKKDDVLKILKLLKDHKRSAFVYGIKNNKLYVYHQDFQYDSEYNFYKERCTKKLKEFVKVDEYEKAIEGSAVVNVLIFDTLDNIKNMYKSLKDLKSITCNYYEDIYEKGAYFLEIYSSDASKAKAIKNLSNLMKDDKIICFGDNINDIPMFETANEGYAVENAVTELKNIATAIIESNNQDAVAKFIEKRFICGKNIL</sequence>
<dbReference type="GO" id="GO:0000287">
    <property type="term" value="F:magnesium ion binding"/>
    <property type="evidence" value="ECO:0007669"/>
    <property type="project" value="TreeGrafter"/>
</dbReference>
<evidence type="ECO:0008006" key="3">
    <source>
        <dbReference type="Google" id="ProtNLM"/>
    </source>
</evidence>
<protein>
    <recommendedName>
        <fullName evidence="3">Cof-type HAD-IIB family hydrolase</fullName>
    </recommendedName>
</protein>
<proteinExistence type="predicted"/>
<dbReference type="InterPro" id="IPR000150">
    <property type="entry name" value="Cof"/>
</dbReference>
<dbReference type="Proteomes" id="UP000182135">
    <property type="component" value="Unassembled WGS sequence"/>
</dbReference>
<dbReference type="AlphaFoldDB" id="A0A1I2KSJ6"/>
<keyword evidence="2" id="KW-1185">Reference proteome</keyword>
<accession>A0A1I2KSJ6</accession>
<gene>
    <name evidence="1" type="ORF">SAMN04487885_10736</name>
</gene>
<reference evidence="1 2" key="1">
    <citation type="submission" date="2016-10" db="EMBL/GenBank/DDBJ databases">
        <authorList>
            <person name="de Groot N.N."/>
        </authorList>
    </citation>
    <scope>NUCLEOTIDE SEQUENCE [LARGE SCALE GENOMIC DNA]</scope>
    <source>
        <strain evidence="1 2">NLAE-zl-G419</strain>
    </source>
</reference>